<keyword evidence="6" id="KW-0479">Metal-binding</keyword>
<dbReference type="InterPro" id="IPR007644">
    <property type="entry name" value="RNA_pol_bsu_protrusion"/>
</dbReference>
<comment type="similarity">
    <text evidence="1">Belongs to the RNA polymerase beta chain family.</text>
</comment>
<dbReference type="GO" id="GO:0000428">
    <property type="term" value="C:DNA-directed RNA polymerase complex"/>
    <property type="evidence" value="ECO:0007669"/>
    <property type="project" value="UniProtKB-KW"/>
</dbReference>
<dbReference type="Pfam" id="PF04561">
    <property type="entry name" value="RNA_pol_Rpb2_2"/>
    <property type="match status" value="1"/>
</dbReference>
<keyword evidence="8" id="KW-0804">Transcription</keyword>
<evidence type="ECO:0000259" key="9">
    <source>
        <dbReference type="Pfam" id="PF00562"/>
    </source>
</evidence>
<feature type="domain" description="RNA polymerase Rpb2" evidence="15">
    <location>
        <begin position="655"/>
        <end position="704"/>
    </location>
</feature>
<evidence type="ECO:0000256" key="4">
    <source>
        <dbReference type="ARBA" id="ARBA00022679"/>
    </source>
</evidence>
<feature type="domain" description="RNA polymerase Rpb2" evidence="10">
    <location>
        <begin position="1084"/>
        <end position="1175"/>
    </location>
</feature>
<dbReference type="InterPro" id="IPR015712">
    <property type="entry name" value="DNA-dir_RNA_pol_su2"/>
</dbReference>
<proteinExistence type="inferred from homology"/>
<evidence type="ECO:0000256" key="7">
    <source>
        <dbReference type="ARBA" id="ARBA00022833"/>
    </source>
</evidence>
<dbReference type="Pfam" id="PF00562">
    <property type="entry name" value="RNA_pol_Rpb2_6"/>
    <property type="match status" value="1"/>
</dbReference>
<feature type="domain" description="RNA polymerase Rpb2" evidence="14">
    <location>
        <begin position="576"/>
        <end position="634"/>
    </location>
</feature>
<dbReference type="InterPro" id="IPR007120">
    <property type="entry name" value="DNA-dir_RNAP_su2_dom"/>
</dbReference>
<dbReference type="Pfam" id="PF04563">
    <property type="entry name" value="RNA_pol_Rpb2_1"/>
    <property type="match status" value="1"/>
</dbReference>
<dbReference type="Gene3D" id="2.40.50.150">
    <property type="match status" value="1"/>
</dbReference>
<evidence type="ECO:0000259" key="13">
    <source>
        <dbReference type="Pfam" id="PF04565"/>
    </source>
</evidence>
<dbReference type="InterPro" id="IPR007646">
    <property type="entry name" value="RNA_pol_Rpb2_4"/>
</dbReference>
<evidence type="ECO:0000259" key="11">
    <source>
        <dbReference type="Pfam" id="PF04561"/>
    </source>
</evidence>
<dbReference type="Gene3D" id="3.90.1800.10">
    <property type="entry name" value="RNA polymerase alpha subunit dimerisation domain"/>
    <property type="match status" value="1"/>
</dbReference>
<dbReference type="InterPro" id="IPR037033">
    <property type="entry name" value="DNA-dir_RNAP_su2_hyb_sf"/>
</dbReference>
<evidence type="ECO:0000259" key="12">
    <source>
        <dbReference type="Pfam" id="PF04563"/>
    </source>
</evidence>
<keyword evidence="3" id="KW-0240">DNA-directed RNA polymerase</keyword>
<organism evidence="16">
    <name type="scientific">viral metagenome</name>
    <dbReference type="NCBI Taxonomy" id="1070528"/>
    <lineage>
        <taxon>unclassified sequences</taxon>
        <taxon>metagenomes</taxon>
        <taxon>organismal metagenomes</taxon>
    </lineage>
</organism>
<dbReference type="Gene3D" id="3.90.1110.10">
    <property type="entry name" value="RNA polymerase Rpb2, domain 2"/>
    <property type="match status" value="1"/>
</dbReference>
<feature type="domain" description="RNA polymerase beta subunit protrusion" evidence="12">
    <location>
        <begin position="31"/>
        <end position="441"/>
    </location>
</feature>
<dbReference type="PANTHER" id="PTHR20856">
    <property type="entry name" value="DNA-DIRECTED RNA POLYMERASE I SUBUNIT 2"/>
    <property type="match status" value="1"/>
</dbReference>
<feature type="domain" description="DNA-directed RNA polymerase subunit 2 hybrid-binding" evidence="9">
    <location>
        <begin position="711"/>
        <end position="1082"/>
    </location>
</feature>
<evidence type="ECO:0000256" key="2">
    <source>
        <dbReference type="ARBA" id="ARBA00012418"/>
    </source>
</evidence>
<feature type="domain" description="RNA polymerase Rpb2" evidence="11">
    <location>
        <begin position="240"/>
        <end position="393"/>
    </location>
</feature>
<dbReference type="AlphaFoldDB" id="A0A6C0BGZ2"/>
<dbReference type="InterPro" id="IPR007645">
    <property type="entry name" value="RNA_pol_Rpb2_3"/>
</dbReference>
<dbReference type="InterPro" id="IPR037034">
    <property type="entry name" value="RNA_pol_Rpb2_2_sf"/>
</dbReference>
<dbReference type="SUPFAM" id="SSF64484">
    <property type="entry name" value="beta and beta-prime subunits of DNA dependent RNA-polymerase"/>
    <property type="match status" value="1"/>
</dbReference>
<dbReference type="InterPro" id="IPR007642">
    <property type="entry name" value="RNA_pol_Rpb2_2"/>
</dbReference>
<dbReference type="PROSITE" id="PS01166">
    <property type="entry name" value="RNA_POL_BETA"/>
    <property type="match status" value="1"/>
</dbReference>
<feature type="domain" description="RNA polymerase Rpb2" evidence="13">
    <location>
        <begin position="477"/>
        <end position="541"/>
    </location>
</feature>
<dbReference type="GO" id="GO:0032549">
    <property type="term" value="F:ribonucleoside binding"/>
    <property type="evidence" value="ECO:0007669"/>
    <property type="project" value="InterPro"/>
</dbReference>
<reference evidence="16" key="1">
    <citation type="journal article" date="2020" name="Nature">
        <title>Giant virus diversity and host interactions through global metagenomics.</title>
        <authorList>
            <person name="Schulz F."/>
            <person name="Roux S."/>
            <person name="Paez-Espino D."/>
            <person name="Jungbluth S."/>
            <person name="Walsh D.A."/>
            <person name="Denef V.J."/>
            <person name="McMahon K.D."/>
            <person name="Konstantinidis K.T."/>
            <person name="Eloe-Fadrosh E.A."/>
            <person name="Kyrpides N.C."/>
            <person name="Woyke T."/>
        </authorList>
    </citation>
    <scope>NUCLEOTIDE SEQUENCE</scope>
    <source>
        <strain evidence="16">GVMAG-M-3300010354-11</strain>
    </source>
</reference>
<protein>
    <recommendedName>
        <fullName evidence="2">DNA-directed RNA polymerase</fullName>
        <ecNumber evidence="2">2.7.7.6</ecNumber>
    </recommendedName>
</protein>
<evidence type="ECO:0000256" key="8">
    <source>
        <dbReference type="ARBA" id="ARBA00023163"/>
    </source>
</evidence>
<evidence type="ECO:0000256" key="1">
    <source>
        <dbReference type="ARBA" id="ARBA00006835"/>
    </source>
</evidence>
<evidence type="ECO:0000259" key="10">
    <source>
        <dbReference type="Pfam" id="PF04560"/>
    </source>
</evidence>
<evidence type="ECO:0000256" key="3">
    <source>
        <dbReference type="ARBA" id="ARBA00022478"/>
    </source>
</evidence>
<accession>A0A6C0BGZ2</accession>
<dbReference type="Gene3D" id="3.90.1100.10">
    <property type="match status" value="1"/>
</dbReference>
<name>A0A6C0BGZ2_9ZZZZ</name>
<dbReference type="Pfam" id="PF04565">
    <property type="entry name" value="RNA_pol_Rpb2_3"/>
    <property type="match status" value="1"/>
</dbReference>
<dbReference type="GO" id="GO:0003899">
    <property type="term" value="F:DNA-directed RNA polymerase activity"/>
    <property type="evidence" value="ECO:0007669"/>
    <property type="project" value="UniProtKB-EC"/>
</dbReference>
<dbReference type="InterPro" id="IPR007121">
    <property type="entry name" value="RNA_pol_bsu_CS"/>
</dbReference>
<dbReference type="CDD" id="cd00653">
    <property type="entry name" value="RNA_pol_B_RPB2"/>
    <property type="match status" value="1"/>
</dbReference>
<keyword evidence="5" id="KW-0548">Nucleotidyltransferase</keyword>
<dbReference type="GO" id="GO:0003677">
    <property type="term" value="F:DNA binding"/>
    <property type="evidence" value="ECO:0007669"/>
    <property type="project" value="InterPro"/>
</dbReference>
<dbReference type="Pfam" id="PF04560">
    <property type="entry name" value="RNA_pol_Rpb2_7"/>
    <property type="match status" value="1"/>
</dbReference>
<keyword evidence="4" id="KW-0808">Transferase</keyword>
<dbReference type="Pfam" id="PF04567">
    <property type="entry name" value="RNA_pol_Rpb2_5"/>
    <property type="match status" value="1"/>
</dbReference>
<dbReference type="Gene3D" id="2.40.270.10">
    <property type="entry name" value="DNA-directed RNA polymerase, subunit 2, domain 6"/>
    <property type="match status" value="1"/>
</dbReference>
<dbReference type="EMBL" id="MN739141">
    <property type="protein sequence ID" value="QHS90633.1"/>
    <property type="molecule type" value="Genomic_DNA"/>
</dbReference>
<evidence type="ECO:0000259" key="14">
    <source>
        <dbReference type="Pfam" id="PF04566"/>
    </source>
</evidence>
<sequence>MNLPTIVPIDNFGEFTWEVIDRFFEYNRGYQLVKHQIESFNDFILRKLDQILEGFNPIEIQHQYDPDQDKFRYIMTIEIKNPVLGKPLIYEKDGSTKIMTPNDARLRNFTYSAQLSVDVEITAKTLIIEGENMGSYSIEQKNFTGVILGKIPIMVKSNYCVVKNVHIGPDAGNECKYDFGGYFVVNGNEKVVISQDRISENKTYVFLNNKISTFSHVAEIRSVQENKLGVPKITTLKLSAKGNQFGRYIRANIHHVKNDIPLFILFKALGLNNDKEVMEYIVYDIDDTVNKLIVNELIGCVEEANTINCPKDAIEYLAKYLNITGYPKEVLTNKHQRNNIVRMVLEKEFLPHVGKDFHKKAIYLGYMVNKLIKCFLGLKDFDDRDSYINKKVDTPGVLMANLFRQYYGKVIKDMKNMVQKEINSGGWKATNKFINVINKVNISKIIKSTIIDSGMRYALATGNWGIKSNKNKQGVAQVLNRLTYNSKISHLRRINTPIEKSGKLVQPRKLHPTQWGIICPAETPEGASVGLVKNLAVAASITIASNSTNVREIINTLGTVLFNSKNVNMFHKKTKIVVNGDIIGIHEEPSKLYNELIKLKRDGAINPYTSVVWNIQDNELRVCTEGGRCVRPLYAIYRESDNNVGIKTTTKDMDWNDMMHAGIIEYLDVEEANSLMVAMNYKDIFKGCKGSSLPVKYTHIEIHPSLILGAIASCIPFSDHNQAPRVAYQSSMAKQALGVYTSNFRQRFDTMGHVLDYPQKPLVRTKVSSYVNKDSLPCGINAIVAIATYTGFNQEDSIIMNKSAVDRGLFQSTYFRTYKEQNNKNHSNGEEEFFTLPNEQTRTNKPYNYDKLNSDGFVPENTYVCSGDVIIGKCMPCKNGNSITYKDNSIPLKNNEKGFIDKNCYNDRYFTNVNGDGYNFCKVRIRSVRTPTIGDKFASRSAQKGTCGMLYNQEDMPFTKDGISPDIIMNPHAIPSRMTMGQLMECIMGKACVAKGTYGDSTPFTDLSVEDIAQVLEECGMERYGNEILYNSRTGEQMATEIFIGPTYYQRLKHMTVDKQHSRAQNGPIVLLTRQPAEGRARDGGLRLGEMEIECNWAHGTQQFLKERFMECSDNYRVFVCKSCGLIANVNPDKNIFQCKSCKNNTDFAEIRIPYACKLLFHEIQTMGIGARFMTAKN</sequence>
<dbReference type="Pfam" id="PF04566">
    <property type="entry name" value="RNA_pol_Rpb2_4"/>
    <property type="match status" value="1"/>
</dbReference>
<keyword evidence="7" id="KW-0862">Zinc</keyword>
<dbReference type="GO" id="GO:0006351">
    <property type="term" value="P:DNA-templated transcription"/>
    <property type="evidence" value="ECO:0007669"/>
    <property type="project" value="InterPro"/>
</dbReference>
<evidence type="ECO:0000256" key="5">
    <source>
        <dbReference type="ARBA" id="ARBA00022695"/>
    </source>
</evidence>
<evidence type="ECO:0000313" key="16">
    <source>
        <dbReference type="EMBL" id="QHS90633.1"/>
    </source>
</evidence>
<dbReference type="InterPro" id="IPR007641">
    <property type="entry name" value="RNA_pol_Rpb2_7"/>
</dbReference>
<dbReference type="InterPro" id="IPR014724">
    <property type="entry name" value="RNA_pol_RPB2_OB-fold"/>
</dbReference>
<dbReference type="EC" id="2.7.7.6" evidence="2"/>
<evidence type="ECO:0000259" key="15">
    <source>
        <dbReference type="Pfam" id="PF04567"/>
    </source>
</evidence>
<dbReference type="InterPro" id="IPR007647">
    <property type="entry name" value="RNA_pol_Rpb2_5"/>
</dbReference>
<evidence type="ECO:0000256" key="6">
    <source>
        <dbReference type="ARBA" id="ARBA00022723"/>
    </source>
</evidence>
<dbReference type="GO" id="GO:0046872">
    <property type="term" value="F:metal ion binding"/>
    <property type="evidence" value="ECO:0007669"/>
    <property type="project" value="UniProtKB-KW"/>
</dbReference>